<evidence type="ECO:0000259" key="1">
    <source>
        <dbReference type="Pfam" id="PF13460"/>
    </source>
</evidence>
<dbReference type="InterPro" id="IPR016040">
    <property type="entry name" value="NAD(P)-bd_dom"/>
</dbReference>
<dbReference type="Pfam" id="PF13460">
    <property type="entry name" value="NAD_binding_10"/>
    <property type="match status" value="1"/>
</dbReference>
<dbReference type="PANTHER" id="PTHR14097:SF7">
    <property type="entry name" value="OXIDOREDUCTASE HTATIP2"/>
    <property type="match status" value="1"/>
</dbReference>
<gene>
    <name evidence="2" type="ORF">POM99_01180</name>
</gene>
<dbReference type="SUPFAM" id="SSF51735">
    <property type="entry name" value="NAD(P)-binding Rossmann-fold domains"/>
    <property type="match status" value="1"/>
</dbReference>
<feature type="domain" description="NAD(P)-binding" evidence="1">
    <location>
        <begin position="11"/>
        <end position="157"/>
    </location>
</feature>
<protein>
    <submittedName>
        <fullName evidence="2">NAD(P)H-binding protein</fullName>
    </submittedName>
</protein>
<dbReference type="EMBL" id="JAROCY010000001">
    <property type="protein sequence ID" value="MDF8331802.1"/>
    <property type="molecule type" value="Genomic_DNA"/>
</dbReference>
<evidence type="ECO:0000313" key="3">
    <source>
        <dbReference type="Proteomes" id="UP001222770"/>
    </source>
</evidence>
<organism evidence="2 3">
    <name type="scientific">Novosphingobium cyanobacteriorum</name>
    <dbReference type="NCBI Taxonomy" id="3024215"/>
    <lineage>
        <taxon>Bacteria</taxon>
        <taxon>Pseudomonadati</taxon>
        <taxon>Pseudomonadota</taxon>
        <taxon>Alphaproteobacteria</taxon>
        <taxon>Sphingomonadales</taxon>
        <taxon>Sphingomonadaceae</taxon>
        <taxon>Novosphingobium</taxon>
    </lineage>
</organism>
<reference evidence="2 3" key="1">
    <citation type="submission" date="2023-03" db="EMBL/GenBank/DDBJ databases">
        <title>Novosphingobium cyanobacteriorum sp. nov., isolated from a eutrophic reservoir during the Microcystis bloom period.</title>
        <authorList>
            <person name="Kang M."/>
            <person name="Le V."/>
            <person name="Ko S.-R."/>
            <person name="Lee S.-A."/>
            <person name="Ahn C.-Y."/>
        </authorList>
    </citation>
    <scope>NUCLEOTIDE SEQUENCE [LARGE SCALE GENOMIC DNA]</scope>
    <source>
        <strain evidence="2 3">HBC54</strain>
    </source>
</reference>
<dbReference type="Proteomes" id="UP001222770">
    <property type="component" value="Unassembled WGS sequence"/>
</dbReference>
<proteinExistence type="predicted"/>
<comment type="caution">
    <text evidence="2">The sequence shown here is derived from an EMBL/GenBank/DDBJ whole genome shotgun (WGS) entry which is preliminary data.</text>
</comment>
<accession>A0ABT6CHI5</accession>
<keyword evidence="3" id="KW-1185">Reference proteome</keyword>
<name>A0ABT6CHI5_9SPHN</name>
<dbReference type="PANTHER" id="PTHR14097">
    <property type="entry name" value="OXIDOREDUCTASE HTATIP2"/>
    <property type="match status" value="1"/>
</dbReference>
<dbReference type="InterPro" id="IPR036291">
    <property type="entry name" value="NAD(P)-bd_dom_sf"/>
</dbReference>
<evidence type="ECO:0000313" key="2">
    <source>
        <dbReference type="EMBL" id="MDF8331802.1"/>
    </source>
</evidence>
<dbReference type="RefSeq" id="WP_277274906.1">
    <property type="nucleotide sequence ID" value="NZ_JAROCY010000001.1"/>
</dbReference>
<dbReference type="Gene3D" id="3.40.50.720">
    <property type="entry name" value="NAD(P)-binding Rossmann-like Domain"/>
    <property type="match status" value="1"/>
</dbReference>
<sequence>MSDTIRMVLVGATGLIGRSVIERAVGQPGLELTAVARREMPLPPGARMQMLLSDTSHWDDAIAAGRPHVVVIALGTTIRTVGGDKAAFRAVDHDLVLQCARAAKAAGARQLIVVSSVGARMASKNFYLQVKGEVEDQLAKLRFDRLDILRPGLLRGRREGPVRWGERIGMVVSPLADLLMQGSLRPYRSVKAERLAEVILALAGARVKGRFVHQHDEFERLLRR</sequence>